<dbReference type="InterPro" id="IPR052964">
    <property type="entry name" value="Sporulation_signal_mat"/>
</dbReference>
<sequence length="261" mass="27283">MCSGLPAEAIQAVIVVCLLLVISGLVPRVTAPLHLYIAISIAAGLTHIDGGESAAVVALVWISILCLFDRRWNGWASHAPTRVVVGDAPFWIGIPQAAAIALKVQCSVIYLHSATAKFGTEAWIDGSAIYYVTRMEMFGVSGTLAPLVLAITSIPAGSFFITYGVIASEILIAVLIWLPVRGRLIAVGISLALHASIIVLLGIGSFGLIMVGVVLAAAVTYETVANPRNSKTDYAPKIAATDRHQLSQSSASAGDATAIPR</sequence>
<feature type="transmembrane region" description="Helical" evidence="6">
    <location>
        <begin position="12"/>
        <end position="29"/>
    </location>
</feature>
<dbReference type="GO" id="GO:0012505">
    <property type="term" value="C:endomembrane system"/>
    <property type="evidence" value="ECO:0007669"/>
    <property type="project" value="UniProtKB-SubCell"/>
</dbReference>
<evidence type="ECO:0000256" key="6">
    <source>
        <dbReference type="SAM" id="Phobius"/>
    </source>
</evidence>
<dbReference type="SMART" id="SM00752">
    <property type="entry name" value="HTTM"/>
    <property type="match status" value="1"/>
</dbReference>
<keyword evidence="2 6" id="KW-0812">Transmembrane</keyword>
<evidence type="ECO:0000259" key="7">
    <source>
        <dbReference type="SMART" id="SM00752"/>
    </source>
</evidence>
<comment type="caution">
    <text evidence="8">The sequence shown here is derived from an EMBL/GenBank/DDBJ whole genome shotgun (WGS) entry which is preliminary data.</text>
</comment>
<evidence type="ECO:0000256" key="2">
    <source>
        <dbReference type="ARBA" id="ARBA00022692"/>
    </source>
</evidence>
<comment type="subcellular location">
    <subcellularLocation>
        <location evidence="1">Endomembrane system</location>
        <topology evidence="1">Multi-pass membrane protein</topology>
    </subcellularLocation>
</comment>
<feature type="domain" description="HTTM-like" evidence="7">
    <location>
        <begin position="1"/>
        <end position="222"/>
    </location>
</feature>
<evidence type="ECO:0000256" key="5">
    <source>
        <dbReference type="SAM" id="MobiDB-lite"/>
    </source>
</evidence>
<evidence type="ECO:0000313" key="8">
    <source>
        <dbReference type="EMBL" id="TFD23955.1"/>
    </source>
</evidence>
<evidence type="ECO:0000256" key="1">
    <source>
        <dbReference type="ARBA" id="ARBA00004127"/>
    </source>
</evidence>
<accession>A0A4R8ZA36</accession>
<protein>
    <recommendedName>
        <fullName evidence="7">HTTM-like domain-containing protein</fullName>
    </recommendedName>
</protein>
<dbReference type="OrthoDB" id="128729at2"/>
<dbReference type="PANTHER" id="PTHR39535:SF2">
    <property type="entry name" value="HTTM DOMAIN-CONTAINING PROTEIN"/>
    <property type="match status" value="1"/>
</dbReference>
<organism evidence="8 9">
    <name type="scientific">Cryobacterium lyxosi</name>
    <dbReference type="NCBI Taxonomy" id="1259228"/>
    <lineage>
        <taxon>Bacteria</taxon>
        <taxon>Bacillati</taxon>
        <taxon>Actinomycetota</taxon>
        <taxon>Actinomycetes</taxon>
        <taxon>Micrococcales</taxon>
        <taxon>Microbacteriaceae</taxon>
        <taxon>Cryobacterium</taxon>
    </lineage>
</organism>
<keyword evidence="3 6" id="KW-1133">Transmembrane helix</keyword>
<evidence type="ECO:0000313" key="9">
    <source>
        <dbReference type="Proteomes" id="UP000298424"/>
    </source>
</evidence>
<dbReference type="AlphaFoldDB" id="A0A4R8ZA36"/>
<gene>
    <name evidence="8" type="ORF">E3T27_14325</name>
</gene>
<keyword evidence="9" id="KW-1185">Reference proteome</keyword>
<dbReference type="EMBL" id="SOGT01000015">
    <property type="protein sequence ID" value="TFD23955.1"/>
    <property type="molecule type" value="Genomic_DNA"/>
</dbReference>
<feature type="transmembrane region" description="Helical" evidence="6">
    <location>
        <begin position="137"/>
        <end position="154"/>
    </location>
</feature>
<dbReference type="PANTHER" id="PTHR39535">
    <property type="entry name" value="SPORULATION-DELAYING PROTEIN SDPB"/>
    <property type="match status" value="1"/>
</dbReference>
<name>A0A4R8ZA36_9MICO</name>
<feature type="transmembrane region" description="Helical" evidence="6">
    <location>
        <begin position="192"/>
        <end position="221"/>
    </location>
</feature>
<dbReference type="Proteomes" id="UP000298424">
    <property type="component" value="Unassembled WGS sequence"/>
</dbReference>
<proteinExistence type="predicted"/>
<evidence type="ECO:0000256" key="3">
    <source>
        <dbReference type="ARBA" id="ARBA00022989"/>
    </source>
</evidence>
<dbReference type="RefSeq" id="WP_134573506.1">
    <property type="nucleotide sequence ID" value="NZ_SOGT01000015.1"/>
</dbReference>
<reference evidence="8 9" key="1">
    <citation type="submission" date="2019-03" db="EMBL/GenBank/DDBJ databases">
        <title>Genomics of glacier-inhabiting Cryobacterium strains.</title>
        <authorList>
            <person name="Liu Q."/>
            <person name="Xin Y.-H."/>
        </authorList>
    </citation>
    <scope>NUCLEOTIDE SEQUENCE [LARGE SCALE GENOMIC DNA]</scope>
    <source>
        <strain evidence="8 9">TMT1-1</strain>
    </source>
</reference>
<feature type="transmembrane region" description="Helical" evidence="6">
    <location>
        <begin position="35"/>
        <end position="68"/>
    </location>
</feature>
<keyword evidence="4 6" id="KW-0472">Membrane</keyword>
<dbReference type="InterPro" id="IPR011020">
    <property type="entry name" value="HTTM-like"/>
</dbReference>
<evidence type="ECO:0000256" key="4">
    <source>
        <dbReference type="ARBA" id="ARBA00023136"/>
    </source>
</evidence>
<feature type="region of interest" description="Disordered" evidence="5">
    <location>
        <begin position="242"/>
        <end position="261"/>
    </location>
</feature>